<dbReference type="EMBL" id="FNPV01000003">
    <property type="protein sequence ID" value="SDY62331.1"/>
    <property type="molecule type" value="Genomic_DNA"/>
</dbReference>
<feature type="domain" description="Carboxyltransferase" evidence="5">
    <location>
        <begin position="25"/>
        <end position="306"/>
    </location>
</feature>
<gene>
    <name evidence="6" type="ORF">SAMN05192546_103168</name>
</gene>
<dbReference type="InterPro" id="IPR029000">
    <property type="entry name" value="Cyclophilin-like_dom_sf"/>
</dbReference>
<keyword evidence="4" id="KW-0175">Coiled coil</keyword>
<sequence>MGNILVRKPGLLTTVQDGGRHGYQQYGVPVSGVMDDYAYRLANLLVGNKEQEAVLEITMLGPELEFQEDMVIALTGADLAASLEGEKIPLYHAILVRSGETLTFKGIQQGCRSYLAIAGGIQVPLVMNSKSTYTRGKMGGYEGRSLKAGDTLETGKPEIKREALIERSLPQAVVDYPQEINIRVVAGPQEDEFTEEGIKIFYSSRYAVTNECDRMGYRLSGSEIVHKNGGDIISDGIAMGAIQVPGHGMPIVMMADRQTTGGYTKIANVITVDLPKMAQAKPGDQIRFQKVTVEEAQALLKKQEDEFEAYREILKNKSPYRRELFRYRKGKKQYALVIEEIQEGGDADGKNEG</sequence>
<keyword evidence="3" id="KW-0067">ATP-binding</keyword>
<dbReference type="InterPro" id="IPR052708">
    <property type="entry name" value="PxpC"/>
</dbReference>
<protein>
    <submittedName>
        <fullName evidence="6">Biotin-dependent carboxylase uncharacterized domain-containing protein</fullName>
    </submittedName>
</protein>
<evidence type="ECO:0000256" key="3">
    <source>
        <dbReference type="ARBA" id="ARBA00022840"/>
    </source>
</evidence>
<keyword evidence="2" id="KW-0378">Hydrolase</keyword>
<evidence type="ECO:0000313" key="7">
    <source>
        <dbReference type="Proteomes" id="UP000199230"/>
    </source>
</evidence>
<dbReference type="PANTHER" id="PTHR43309:SF5">
    <property type="entry name" value="5-OXOPROLINASE SUBUNIT C"/>
    <property type="match status" value="1"/>
</dbReference>
<dbReference type="OrthoDB" id="9782422at2"/>
<organism evidence="6 7">
    <name type="scientific">Tindallia californiensis</name>
    <dbReference type="NCBI Taxonomy" id="159292"/>
    <lineage>
        <taxon>Bacteria</taxon>
        <taxon>Bacillati</taxon>
        <taxon>Bacillota</taxon>
        <taxon>Clostridia</taxon>
        <taxon>Peptostreptococcales</taxon>
        <taxon>Tindalliaceae</taxon>
        <taxon>Tindallia</taxon>
    </lineage>
</organism>
<dbReference type="SUPFAM" id="SSF50891">
    <property type="entry name" value="Cyclophilin-like"/>
    <property type="match status" value="1"/>
</dbReference>
<dbReference type="GO" id="GO:0016787">
    <property type="term" value="F:hydrolase activity"/>
    <property type="evidence" value="ECO:0007669"/>
    <property type="project" value="UniProtKB-KW"/>
</dbReference>
<evidence type="ECO:0000256" key="1">
    <source>
        <dbReference type="ARBA" id="ARBA00022741"/>
    </source>
</evidence>
<dbReference type="RefSeq" id="WP_093311839.1">
    <property type="nucleotide sequence ID" value="NZ_FNPV01000003.1"/>
</dbReference>
<dbReference type="STRING" id="159292.SAMN05192546_103168"/>
<dbReference type="PANTHER" id="PTHR43309">
    <property type="entry name" value="5-OXOPROLINASE SUBUNIT C"/>
    <property type="match status" value="1"/>
</dbReference>
<feature type="coiled-coil region" evidence="4">
    <location>
        <begin position="286"/>
        <end position="313"/>
    </location>
</feature>
<accession>A0A1H3LD65</accession>
<dbReference type="GO" id="GO:0005524">
    <property type="term" value="F:ATP binding"/>
    <property type="evidence" value="ECO:0007669"/>
    <property type="project" value="UniProtKB-KW"/>
</dbReference>
<reference evidence="6 7" key="1">
    <citation type="submission" date="2016-10" db="EMBL/GenBank/DDBJ databases">
        <authorList>
            <person name="de Groot N.N."/>
        </authorList>
    </citation>
    <scope>NUCLEOTIDE SEQUENCE [LARGE SCALE GENOMIC DNA]</scope>
    <source>
        <strain evidence="6 7">APO</strain>
    </source>
</reference>
<name>A0A1H3LD65_9FIRM</name>
<keyword evidence="7" id="KW-1185">Reference proteome</keyword>
<evidence type="ECO:0000256" key="4">
    <source>
        <dbReference type="SAM" id="Coils"/>
    </source>
</evidence>
<dbReference type="InterPro" id="IPR003778">
    <property type="entry name" value="CT_A_B"/>
</dbReference>
<dbReference type="NCBIfam" id="TIGR00724">
    <property type="entry name" value="urea_amlyse_rel"/>
    <property type="match status" value="1"/>
</dbReference>
<dbReference type="SMART" id="SM00797">
    <property type="entry name" value="AHS2"/>
    <property type="match status" value="1"/>
</dbReference>
<evidence type="ECO:0000259" key="5">
    <source>
        <dbReference type="SMART" id="SM00797"/>
    </source>
</evidence>
<dbReference type="AlphaFoldDB" id="A0A1H3LD65"/>
<proteinExistence type="predicted"/>
<evidence type="ECO:0000313" key="6">
    <source>
        <dbReference type="EMBL" id="SDY62331.1"/>
    </source>
</evidence>
<dbReference type="Proteomes" id="UP000199230">
    <property type="component" value="Unassembled WGS sequence"/>
</dbReference>
<dbReference type="Pfam" id="PF02626">
    <property type="entry name" value="CT_A_B"/>
    <property type="match status" value="1"/>
</dbReference>
<keyword evidence="1" id="KW-0547">Nucleotide-binding</keyword>
<dbReference type="Gene3D" id="2.40.100.10">
    <property type="entry name" value="Cyclophilin-like"/>
    <property type="match status" value="1"/>
</dbReference>
<evidence type="ECO:0000256" key="2">
    <source>
        <dbReference type="ARBA" id="ARBA00022801"/>
    </source>
</evidence>